<organism evidence="3 4">
    <name type="scientific">Legionella drancourtii LLAP12</name>
    <dbReference type="NCBI Taxonomy" id="658187"/>
    <lineage>
        <taxon>Bacteria</taxon>
        <taxon>Pseudomonadati</taxon>
        <taxon>Pseudomonadota</taxon>
        <taxon>Gammaproteobacteria</taxon>
        <taxon>Legionellales</taxon>
        <taxon>Legionellaceae</taxon>
        <taxon>Legionella</taxon>
    </lineage>
</organism>
<gene>
    <name evidence="3" type="ORF">LDG_7709</name>
</gene>
<reference evidence="3 4" key="1">
    <citation type="journal article" date="2011" name="BMC Genomics">
        <title>Insight into cross-talk between intra-amoebal pathogens.</title>
        <authorList>
            <person name="Gimenez G."/>
            <person name="Bertelli C."/>
            <person name="Moliner C."/>
            <person name="Robert C."/>
            <person name="Raoult D."/>
            <person name="Fournier P.E."/>
            <person name="Greub G."/>
        </authorList>
    </citation>
    <scope>NUCLEOTIDE SEQUENCE [LARGE SCALE GENOMIC DNA]</scope>
    <source>
        <strain evidence="3 4">LLAP12</strain>
    </source>
</reference>
<feature type="domain" description="DUF7790" evidence="2">
    <location>
        <begin position="131"/>
        <end position="219"/>
    </location>
</feature>
<dbReference type="InParanoid" id="G9ER05"/>
<dbReference type="Proteomes" id="UP000002770">
    <property type="component" value="Unassembled WGS sequence"/>
</dbReference>
<dbReference type="InterPro" id="IPR056692">
    <property type="entry name" value="DUF7790"/>
</dbReference>
<evidence type="ECO:0000259" key="2">
    <source>
        <dbReference type="Pfam" id="PF25046"/>
    </source>
</evidence>
<evidence type="ECO:0000313" key="4">
    <source>
        <dbReference type="Proteomes" id="UP000002770"/>
    </source>
</evidence>
<dbReference type="HOGENOM" id="CLU_801201_0_0_6"/>
<evidence type="ECO:0000313" key="3">
    <source>
        <dbReference type="EMBL" id="EHL30376.1"/>
    </source>
</evidence>
<protein>
    <recommendedName>
        <fullName evidence="2">DUF7790 domain-containing protein</fullName>
    </recommendedName>
</protein>
<dbReference type="AlphaFoldDB" id="G9ER05"/>
<dbReference type="Pfam" id="PF25046">
    <property type="entry name" value="DUF7790"/>
    <property type="match status" value="1"/>
</dbReference>
<feature type="compositionally biased region" description="Polar residues" evidence="1">
    <location>
        <begin position="320"/>
        <end position="346"/>
    </location>
</feature>
<dbReference type="OrthoDB" id="5649841at2"/>
<evidence type="ECO:0000256" key="1">
    <source>
        <dbReference type="SAM" id="MobiDB-lite"/>
    </source>
</evidence>
<name>G9ER05_9GAMM</name>
<sequence>MIKIFHELIALYAEACSTPINDLPYVICNEQKQQETLASLTQLPENDKSTLHVGFSVWFNLDIICTTRPFYAAIFDIDPAVHSFIYPLLQSLILNSASKEEFISQFLKVINENENLEPFSVFLEDQFKLMQNNTHGFLASQDNFNYLKNMITEGRVFFGKANLTKQTDLLLIEQWIINNELDLKTLYLSNIPEWIVQQSKSTWDETQRNITKFIHPNMQLIDAFYPTTKKDGSGPPQRITQGELPSYTVRKAIRSVTSSPQMSTPKKSLRRLFIEQSKAQETKAQISTHKRRLSELLAAQITQEEQITQKNEYARKKKTPNTSFFASAQTSDNAQQSAKNGSSVGI</sequence>
<keyword evidence="4" id="KW-1185">Reference proteome</keyword>
<accession>G9ER05</accession>
<dbReference type="EMBL" id="JH413832">
    <property type="protein sequence ID" value="EHL30376.1"/>
    <property type="molecule type" value="Genomic_DNA"/>
</dbReference>
<feature type="region of interest" description="Disordered" evidence="1">
    <location>
        <begin position="310"/>
        <end position="346"/>
    </location>
</feature>
<dbReference type="RefSeq" id="WP_006871611.1">
    <property type="nucleotide sequence ID" value="NZ_JH413832.1"/>
</dbReference>
<proteinExistence type="predicted"/>